<feature type="chain" id="PRO_5004058120" evidence="9">
    <location>
        <begin position="22"/>
        <end position="527"/>
    </location>
</feature>
<protein>
    <submittedName>
        <fullName evidence="11">Variant surface glycoprotein 347</fullName>
    </submittedName>
</protein>
<evidence type="ECO:0000313" key="11">
    <source>
        <dbReference type="EMBL" id="AGH60924.1"/>
    </source>
</evidence>
<keyword evidence="7" id="KW-0449">Lipoprotein</keyword>
<dbReference type="VEuPathDB" id="TriTrypDB:Tb427_000473400"/>
<comment type="function">
    <text evidence="1">VSG forms a coat on the surface of the parasite. The trypanosome evades the immune response of the host by expressing a series of antigenically distinct VSGs from an estimated 1000 VSG genes.</text>
</comment>
<evidence type="ECO:0000256" key="1">
    <source>
        <dbReference type="ARBA" id="ARBA00002523"/>
    </source>
</evidence>
<feature type="domain" description="Trypanosome variant surface glycoprotein C-terminal" evidence="10">
    <location>
        <begin position="421"/>
        <end position="526"/>
    </location>
</feature>
<accession>M4SXW9</accession>
<dbReference type="AlphaFoldDB" id="M4SXW9"/>
<sequence length="527" mass="56667">MRLPYALLTVQLAFVINPTRAQQTAAAAVTSLCTEVEYNKQLKFHFANALITAEQAVRNLSDEATTLRLALAAEKSAARASALAALEALAISRRTKAVMELQAAKAEYVSLLEALDARIAQLKAALRFRPTAAPTKKSATPTADQSTFGGADTLHCTITLEDAKSRDYECDSTLANTQALKQAAAQLPTATSINLIKDDHFTYKNLKITAMGKGTGNSATTQATASKDCADTDTTRTSYTAGVGIDLAFEPEGPIHTSVQLFKNGNIADGCAASDEHEHKTLITKKKLAHVLCKAMQKSLKPEKRVKDETPITLADDEAMQKIAIALQPNKYKEGVEVTDKTAAVKAIFGTATETIQTKYFQPLTTTELKYKIGTAEHTNNVAAYATSPDIGHSLAILYIRGQQHTKLASTKEAVGDKQADECSDKKGTECTGNCELVDGVCKPVKKEDAENKEKDGKDGKTDCSTHQDQKSCEAENTAGKPATCGWRTGKDNEDEKNKVKCRNGSFLTNTKFALSVVSAAFVALLF</sequence>
<reference evidence="11" key="1">
    <citation type="submission" date="2013-02" db="EMBL/GenBank/DDBJ databases">
        <authorList>
            <person name="Cross G.A.M."/>
            <person name="Kim H.-S."/>
            <person name="Wickstead B."/>
        </authorList>
    </citation>
    <scope>NUCLEOTIDE SEQUENCE</scope>
    <source>
        <strain evidence="11">Lister 427</strain>
    </source>
</reference>
<dbReference type="GO" id="GO:0005886">
    <property type="term" value="C:plasma membrane"/>
    <property type="evidence" value="ECO:0007669"/>
    <property type="project" value="UniProtKB-SubCell"/>
</dbReference>
<dbReference type="EMBL" id="KC613493">
    <property type="protein sequence ID" value="AGH60924.1"/>
    <property type="molecule type" value="Genomic_DNA"/>
</dbReference>
<evidence type="ECO:0000259" key="10">
    <source>
        <dbReference type="Pfam" id="PF10659"/>
    </source>
</evidence>
<keyword evidence="3" id="KW-1003">Cell membrane</keyword>
<keyword evidence="6" id="KW-0325">Glycoprotein</keyword>
<dbReference type="VEuPathDB" id="TriTrypDB:Tb927.11.18740"/>
<evidence type="ECO:0000256" key="9">
    <source>
        <dbReference type="SAM" id="SignalP"/>
    </source>
</evidence>
<organism evidence="11">
    <name type="scientific">Trypanosoma brucei</name>
    <dbReference type="NCBI Taxonomy" id="5691"/>
    <lineage>
        <taxon>Eukaryota</taxon>
        <taxon>Discoba</taxon>
        <taxon>Euglenozoa</taxon>
        <taxon>Kinetoplastea</taxon>
        <taxon>Metakinetoplastina</taxon>
        <taxon>Trypanosomatida</taxon>
        <taxon>Trypanosomatidae</taxon>
        <taxon>Trypanosoma</taxon>
    </lineage>
</organism>
<evidence type="ECO:0000256" key="7">
    <source>
        <dbReference type="ARBA" id="ARBA00023288"/>
    </source>
</evidence>
<feature type="signal peptide" evidence="9">
    <location>
        <begin position="1"/>
        <end position="21"/>
    </location>
</feature>
<dbReference type="GO" id="GO:0098552">
    <property type="term" value="C:side of membrane"/>
    <property type="evidence" value="ECO:0007669"/>
    <property type="project" value="UniProtKB-KW"/>
</dbReference>
<evidence type="ECO:0000256" key="4">
    <source>
        <dbReference type="ARBA" id="ARBA00022622"/>
    </source>
</evidence>
<proteinExistence type="predicted"/>
<comment type="subcellular location">
    <subcellularLocation>
        <location evidence="2">Cell membrane</location>
        <topology evidence="2">Lipid-anchor</topology>
        <topology evidence="2">GPI-anchor</topology>
    </subcellularLocation>
</comment>
<feature type="region of interest" description="Disordered" evidence="8">
    <location>
        <begin position="448"/>
        <end position="497"/>
    </location>
</feature>
<evidence type="ECO:0000256" key="3">
    <source>
        <dbReference type="ARBA" id="ARBA00022475"/>
    </source>
</evidence>
<keyword evidence="4" id="KW-0336">GPI-anchor</keyword>
<dbReference type="InterPro" id="IPR019609">
    <property type="entry name" value="Variant_surf_glycoprt_trypan_C"/>
</dbReference>
<evidence type="ECO:0000256" key="5">
    <source>
        <dbReference type="ARBA" id="ARBA00023136"/>
    </source>
</evidence>
<dbReference type="Pfam" id="PF10659">
    <property type="entry name" value="Trypan_glycop_C"/>
    <property type="match status" value="1"/>
</dbReference>
<feature type="compositionally biased region" description="Basic and acidic residues" evidence="8">
    <location>
        <begin position="448"/>
        <end position="474"/>
    </location>
</feature>
<reference evidence="11" key="2">
    <citation type="journal article" date="2014" name="Mol. Biochem. Parasitol.">
        <title>Capturing the variant surface glycoprotein repertoire (the VSGnome) of Trypanosoma brucei Lister 427.</title>
        <authorList>
            <person name="Cross G.A."/>
            <person name="Kim H.S."/>
            <person name="Wickstead B."/>
        </authorList>
    </citation>
    <scope>NUCLEOTIDE SEQUENCE</scope>
    <source>
        <strain evidence="11">Lister 427</strain>
    </source>
</reference>
<keyword evidence="9" id="KW-0732">Signal</keyword>
<evidence type="ECO:0000256" key="6">
    <source>
        <dbReference type="ARBA" id="ARBA00023180"/>
    </source>
</evidence>
<evidence type="ECO:0000256" key="8">
    <source>
        <dbReference type="SAM" id="MobiDB-lite"/>
    </source>
</evidence>
<keyword evidence="5" id="KW-0472">Membrane</keyword>
<name>M4SXW9_9TRYP</name>
<evidence type="ECO:0000256" key="2">
    <source>
        <dbReference type="ARBA" id="ARBA00004609"/>
    </source>
</evidence>